<keyword evidence="3" id="KW-1185">Reference proteome</keyword>
<proteinExistence type="predicted"/>
<dbReference type="Proteomes" id="UP000199208">
    <property type="component" value="Unassembled WGS sequence"/>
</dbReference>
<dbReference type="Pfam" id="PF01048">
    <property type="entry name" value="PNP_UDP_1"/>
    <property type="match status" value="1"/>
</dbReference>
<dbReference type="PANTHER" id="PTHR46832:SF1">
    <property type="entry name" value="5'-METHYLTHIOADENOSINE_S-ADENOSYLHOMOCYSTEINE NUCLEOSIDASE"/>
    <property type="match status" value="1"/>
</dbReference>
<dbReference type="GO" id="GO:0019284">
    <property type="term" value="P:L-methionine salvage from S-adenosylmethionine"/>
    <property type="evidence" value="ECO:0007669"/>
    <property type="project" value="TreeGrafter"/>
</dbReference>
<dbReference type="InterPro" id="IPR000845">
    <property type="entry name" value="Nucleoside_phosphorylase_d"/>
</dbReference>
<dbReference type="PANTHER" id="PTHR46832">
    <property type="entry name" value="5'-METHYLTHIOADENOSINE/S-ADENOSYLHOMOCYSTEINE NUCLEOSIDASE"/>
    <property type="match status" value="1"/>
</dbReference>
<dbReference type="RefSeq" id="WP_092593245.1">
    <property type="nucleotide sequence ID" value="NZ_FMWL01000027.1"/>
</dbReference>
<accession>A0A1G5S6W2</accession>
<evidence type="ECO:0000313" key="3">
    <source>
        <dbReference type="Proteomes" id="UP000199208"/>
    </source>
</evidence>
<dbReference type="AlphaFoldDB" id="A0A1G5S6W2"/>
<dbReference type="GO" id="GO:0008782">
    <property type="term" value="F:adenosylhomocysteine nucleosidase activity"/>
    <property type="evidence" value="ECO:0007669"/>
    <property type="project" value="TreeGrafter"/>
</dbReference>
<protein>
    <submittedName>
        <fullName evidence="2">Nucleoside phosphorylase</fullName>
    </submittedName>
</protein>
<evidence type="ECO:0000313" key="2">
    <source>
        <dbReference type="EMBL" id="SCZ81938.1"/>
    </source>
</evidence>
<name>A0A1G5S6W2_9FIRM</name>
<dbReference type="STRING" id="1120920.SAMN03080599_03186"/>
<dbReference type="GO" id="GO:0008930">
    <property type="term" value="F:methylthioadenosine nucleosidase activity"/>
    <property type="evidence" value="ECO:0007669"/>
    <property type="project" value="TreeGrafter"/>
</dbReference>
<feature type="domain" description="Nucleoside phosphorylase" evidence="1">
    <location>
        <begin position="39"/>
        <end position="226"/>
    </location>
</feature>
<organism evidence="2 3">
    <name type="scientific">Acidaminobacter hydrogenoformans DSM 2784</name>
    <dbReference type="NCBI Taxonomy" id="1120920"/>
    <lineage>
        <taxon>Bacteria</taxon>
        <taxon>Bacillati</taxon>
        <taxon>Bacillota</taxon>
        <taxon>Clostridia</taxon>
        <taxon>Peptostreptococcales</taxon>
        <taxon>Acidaminobacteraceae</taxon>
        <taxon>Acidaminobacter</taxon>
    </lineage>
</organism>
<reference evidence="2 3" key="1">
    <citation type="submission" date="2016-10" db="EMBL/GenBank/DDBJ databases">
        <authorList>
            <person name="de Groot N.N."/>
        </authorList>
    </citation>
    <scope>NUCLEOTIDE SEQUENCE [LARGE SCALE GENOMIC DNA]</scope>
    <source>
        <strain evidence="2 3">DSM 2784</strain>
    </source>
</reference>
<dbReference type="SUPFAM" id="SSF53167">
    <property type="entry name" value="Purine and uridine phosphorylases"/>
    <property type="match status" value="1"/>
</dbReference>
<dbReference type="InterPro" id="IPR035994">
    <property type="entry name" value="Nucleoside_phosphorylase_sf"/>
</dbReference>
<dbReference type="GO" id="GO:0009116">
    <property type="term" value="P:nucleoside metabolic process"/>
    <property type="evidence" value="ECO:0007669"/>
    <property type="project" value="InterPro"/>
</dbReference>
<dbReference type="GO" id="GO:0005829">
    <property type="term" value="C:cytosol"/>
    <property type="evidence" value="ECO:0007669"/>
    <property type="project" value="TreeGrafter"/>
</dbReference>
<evidence type="ECO:0000259" key="1">
    <source>
        <dbReference type="Pfam" id="PF01048"/>
    </source>
</evidence>
<dbReference type="EMBL" id="FMWL01000027">
    <property type="protein sequence ID" value="SCZ81938.1"/>
    <property type="molecule type" value="Genomic_DNA"/>
</dbReference>
<sequence>MEARKKKITVQVGCRSEWHALEKALNPEAALMPQDLGPFSQYHIAELGGAQLIFFQGGPSKAVAAAACQHALTTYTPDLHIMMGTCGGVSGLAPHGGVLYAHQAAQYDCIDRLCESNDFFYAAFDVHIDNRWIREVLEARGLVGGTIATADQDIDYTVRKTLMAHGADVADWESAAAALVCHYNKVPILILRGVSDIPEESLSQEDQAESFLQTTPEIMGALAKLLPVIAEQLSKKTVLQNTRIPLYARPFHVFPIESC</sequence>
<dbReference type="Gene3D" id="3.40.50.1580">
    <property type="entry name" value="Nucleoside phosphorylase domain"/>
    <property type="match status" value="1"/>
</dbReference>
<gene>
    <name evidence="2" type="ORF">SAMN03080599_03186</name>
</gene>
<dbReference type="OrthoDB" id="9792278at2"/>